<reference evidence="7" key="1">
    <citation type="submission" date="2020-10" db="EMBL/GenBank/DDBJ databases">
        <authorList>
            <person name="Gilroy R."/>
        </authorList>
    </citation>
    <scope>NUCLEOTIDE SEQUENCE</scope>
    <source>
        <strain evidence="7">10532</strain>
    </source>
</reference>
<dbReference type="Pfam" id="PF13307">
    <property type="entry name" value="Helicase_C_2"/>
    <property type="match status" value="1"/>
</dbReference>
<dbReference type="InterPro" id="IPR014013">
    <property type="entry name" value="Helic_SF1/SF2_ATP-bd_DinG/Rad3"/>
</dbReference>
<dbReference type="PROSITE" id="PS01302">
    <property type="entry name" value="UPF0758"/>
    <property type="match status" value="1"/>
</dbReference>
<dbReference type="GO" id="GO:0003678">
    <property type="term" value="F:DNA helicase activity"/>
    <property type="evidence" value="ECO:0007669"/>
    <property type="project" value="TreeGrafter"/>
</dbReference>
<dbReference type="PROSITE" id="PS51193">
    <property type="entry name" value="HELICASE_ATP_BIND_2"/>
    <property type="match status" value="1"/>
</dbReference>
<gene>
    <name evidence="7" type="ORF">IAA81_05310</name>
</gene>
<dbReference type="Gene3D" id="3.40.50.300">
    <property type="entry name" value="P-loop containing nucleotide triphosphate hydrolases"/>
    <property type="match status" value="2"/>
</dbReference>
<comment type="similarity">
    <text evidence="4">Belongs to the helicase family. DinG subfamily.</text>
</comment>
<sequence length="812" mass="91200">MDARDRLDSNVCELIRKAVKATGGNEVFVAGRINEYSIVVEGEVFARGNKVSVPVVSSIYLDWDVLIHNHPSGNLVPSEPDLLIASQAAKEGLGFYIVNNEVTEIYSVVEPVPLSTLKAIKAGEIGELLGKKGPLAKKSRDYEERESQIALTKKIAQVFNSGFIGVFEAGTGVGKSYSYLLPAIKWSKLNKRKVVISTGTINLQHQLMEKDIPAAVKITGDRVKAVLVKGRNNYICLRRFNELSLEPDLFEENKENLELLKDWVEKTETGERSDLPFFINETLWSRVSSEADACLGSRCSNFEKCFVMKIRKKAAGADILVVNHHLLFSDIEARINGAGYESTAVLPPYHHIIFDEAHSMESAATSFFSNTLNRFSLVKALNVIYRQKGRHIAGTLIPLSSLSESGDKYNEVVALIPKITEAMDFLEEKTGTLLHDSWALRLSSKTEFRWDGVFKAFETLKDALSSFTSFLREMIKEIPEADQEQSCVWETNSALNRIEALILLCGGFLNWKDKPKDVFWTERRKTSGGVFFFSYVQTPLYIGETMFEGVFEKMDSVVCLSATLKTDTSFDFWLSRCGLTLGEPERLVIGEYESPFPYSRNVLLSVPTDAPKPDDYNFQTYIEKAVTQLIQVTKGKTLVLFTSYESLKKCCSYVREQLPGYLVLQQGEDDRTKILNTFKEETDSVLFGTDSFWEGVDVPGESLSQVIIVKLPFPVPNDPIHEARAEYVERKGGNGFFDLSVPLAIVRFKQGFGRLMRRISDRGGVTVLDNRIITKRYGHAFINSIPETKTCFEPLETIKQELRKIVGSQGTQ</sequence>
<dbReference type="Proteomes" id="UP000823638">
    <property type="component" value="Unassembled WGS sequence"/>
</dbReference>
<proteinExistence type="inferred from homology"/>
<feature type="domain" description="Helicase C-terminal" evidence="6">
    <location>
        <begin position="625"/>
        <end position="793"/>
    </location>
</feature>
<evidence type="ECO:0000313" key="7">
    <source>
        <dbReference type="EMBL" id="MBO8457631.1"/>
    </source>
</evidence>
<accession>A0A9D9HPV6</accession>
<keyword evidence="7" id="KW-0347">Helicase</keyword>
<dbReference type="InterPro" id="IPR027417">
    <property type="entry name" value="P-loop_NTPase"/>
</dbReference>
<dbReference type="InterPro" id="IPR020891">
    <property type="entry name" value="UPF0758_CS"/>
</dbReference>
<comment type="caution">
    <text evidence="7">The sequence shown here is derived from an EMBL/GenBank/DDBJ whole genome shotgun (WGS) entry which is preliminary data.</text>
</comment>
<evidence type="ECO:0000256" key="2">
    <source>
        <dbReference type="ARBA" id="ARBA00022801"/>
    </source>
</evidence>
<dbReference type="PANTHER" id="PTHR11472:SF34">
    <property type="entry name" value="REGULATOR OF TELOMERE ELONGATION HELICASE 1"/>
    <property type="match status" value="1"/>
</dbReference>
<dbReference type="PANTHER" id="PTHR11472">
    <property type="entry name" value="DNA REPAIR DEAD HELICASE RAD3/XP-D SUBFAMILY MEMBER"/>
    <property type="match status" value="1"/>
</dbReference>
<keyword evidence="2" id="KW-0378">Hydrolase</keyword>
<organism evidence="7 8">
    <name type="scientific">Candidatus Gallitreponema excrementavium</name>
    <dbReference type="NCBI Taxonomy" id="2840840"/>
    <lineage>
        <taxon>Bacteria</taxon>
        <taxon>Pseudomonadati</taxon>
        <taxon>Spirochaetota</taxon>
        <taxon>Spirochaetia</taxon>
        <taxon>Spirochaetales</taxon>
        <taxon>Candidatus Gallitreponema</taxon>
    </lineage>
</organism>
<evidence type="ECO:0000313" key="8">
    <source>
        <dbReference type="Proteomes" id="UP000823638"/>
    </source>
</evidence>
<dbReference type="InterPro" id="IPR006555">
    <property type="entry name" value="ATP-dep_Helicase_C"/>
</dbReference>
<dbReference type="SMART" id="SM00491">
    <property type="entry name" value="HELICc2"/>
    <property type="match status" value="1"/>
</dbReference>
<reference evidence="7" key="2">
    <citation type="journal article" date="2021" name="PeerJ">
        <title>Extensive microbial diversity within the chicken gut microbiome revealed by metagenomics and culture.</title>
        <authorList>
            <person name="Gilroy R."/>
            <person name="Ravi A."/>
            <person name="Getino M."/>
            <person name="Pursley I."/>
            <person name="Horton D.L."/>
            <person name="Alikhan N.F."/>
            <person name="Baker D."/>
            <person name="Gharbi K."/>
            <person name="Hall N."/>
            <person name="Watson M."/>
            <person name="Adriaenssens E.M."/>
            <person name="Foster-Nyarko E."/>
            <person name="Jarju S."/>
            <person name="Secka A."/>
            <person name="Antonio M."/>
            <person name="Oren A."/>
            <person name="Chaudhuri R.R."/>
            <person name="La Ragione R."/>
            <person name="Hildebrand F."/>
            <person name="Pallen M.J."/>
        </authorList>
    </citation>
    <scope>NUCLEOTIDE SEQUENCE</scope>
    <source>
        <strain evidence="7">10532</strain>
    </source>
</reference>
<dbReference type="FunFam" id="3.40.50.300:FF:000437">
    <property type="entry name" value="ATP-dependent DNA helicase DinG"/>
    <property type="match status" value="1"/>
</dbReference>
<keyword evidence="1" id="KW-0547">Nucleotide-binding</keyword>
<evidence type="ECO:0000256" key="1">
    <source>
        <dbReference type="ARBA" id="ARBA00022741"/>
    </source>
</evidence>
<dbReference type="PROSITE" id="PS51194">
    <property type="entry name" value="HELICASE_CTER"/>
    <property type="match status" value="1"/>
</dbReference>
<feature type="domain" description="Helicase ATP-binding" evidence="5">
    <location>
        <begin position="134"/>
        <end position="403"/>
    </location>
</feature>
<evidence type="ECO:0000259" key="6">
    <source>
        <dbReference type="PROSITE" id="PS51194"/>
    </source>
</evidence>
<dbReference type="AlphaFoldDB" id="A0A9D9HPV6"/>
<dbReference type="GO" id="GO:0016818">
    <property type="term" value="F:hydrolase activity, acting on acid anhydrides, in phosphorus-containing anhydrides"/>
    <property type="evidence" value="ECO:0007669"/>
    <property type="project" value="InterPro"/>
</dbReference>
<name>A0A9D9HPV6_9SPIR</name>
<dbReference type="InterPro" id="IPR001650">
    <property type="entry name" value="Helicase_C-like"/>
</dbReference>
<dbReference type="GO" id="GO:0006139">
    <property type="term" value="P:nucleobase-containing compound metabolic process"/>
    <property type="evidence" value="ECO:0007669"/>
    <property type="project" value="InterPro"/>
</dbReference>
<evidence type="ECO:0000256" key="4">
    <source>
        <dbReference type="ARBA" id="ARBA00038058"/>
    </source>
</evidence>
<protein>
    <submittedName>
        <fullName evidence="7">Helicase</fullName>
    </submittedName>
</protein>
<dbReference type="InterPro" id="IPR045028">
    <property type="entry name" value="DinG/Rad3-like"/>
</dbReference>
<dbReference type="EMBL" id="JADIMM010000071">
    <property type="protein sequence ID" value="MBO8457631.1"/>
    <property type="molecule type" value="Genomic_DNA"/>
</dbReference>
<dbReference type="GO" id="GO:0005524">
    <property type="term" value="F:ATP binding"/>
    <property type="evidence" value="ECO:0007669"/>
    <property type="project" value="UniProtKB-KW"/>
</dbReference>
<evidence type="ECO:0000259" key="5">
    <source>
        <dbReference type="PROSITE" id="PS51193"/>
    </source>
</evidence>
<dbReference type="GO" id="GO:0003676">
    <property type="term" value="F:nucleic acid binding"/>
    <property type="evidence" value="ECO:0007669"/>
    <property type="project" value="InterPro"/>
</dbReference>
<dbReference type="SUPFAM" id="SSF52540">
    <property type="entry name" value="P-loop containing nucleoside triphosphate hydrolases"/>
    <property type="match status" value="1"/>
</dbReference>
<keyword evidence="3" id="KW-0067">ATP-binding</keyword>
<evidence type="ECO:0000256" key="3">
    <source>
        <dbReference type="ARBA" id="ARBA00022840"/>
    </source>
</evidence>